<dbReference type="Proteomes" id="UP000008837">
    <property type="component" value="Unassembled WGS sequence"/>
</dbReference>
<feature type="compositionally biased region" description="Basic and acidic residues" evidence="1">
    <location>
        <begin position="14"/>
        <end position="26"/>
    </location>
</feature>
<evidence type="ECO:0000313" key="3">
    <source>
        <dbReference type="Proteomes" id="UP000008837"/>
    </source>
</evidence>
<comment type="caution">
    <text evidence="2">The sequence shown here is derived from an EMBL/GenBank/DDBJ whole genome shotgun (WGS) entry which is preliminary data.</text>
</comment>
<feature type="region of interest" description="Disordered" evidence="1">
    <location>
        <begin position="1"/>
        <end position="27"/>
    </location>
</feature>
<accession>A8QAD7</accession>
<keyword evidence="3" id="KW-1185">Reference proteome</keyword>
<proteinExistence type="predicted"/>
<name>A8QAD7_MALGO</name>
<dbReference type="InParanoid" id="A8QAD7"/>
<evidence type="ECO:0000313" key="2">
    <source>
        <dbReference type="EMBL" id="EDP42015.1"/>
    </source>
</evidence>
<reference evidence="2 3" key="1">
    <citation type="journal article" date="2007" name="Proc. Natl. Acad. Sci. U.S.A.">
        <title>Dandruff-associated Malassezia genomes reveal convergent and divergent virulence traits shared with plant and human fungal pathogens.</title>
        <authorList>
            <person name="Xu J."/>
            <person name="Saunders C.W."/>
            <person name="Hu P."/>
            <person name="Grant R.A."/>
            <person name="Boekhout T."/>
            <person name="Kuramae E.E."/>
            <person name="Kronstad J.W."/>
            <person name="Deangelis Y.M."/>
            <person name="Reeder N.L."/>
            <person name="Johnstone K.R."/>
            <person name="Leland M."/>
            <person name="Fieno A.M."/>
            <person name="Begley W.M."/>
            <person name="Sun Y."/>
            <person name="Lacey M.P."/>
            <person name="Chaudhary T."/>
            <person name="Keough T."/>
            <person name="Chu L."/>
            <person name="Sears R."/>
            <person name="Yuan B."/>
            <person name="Dawson T.L.Jr."/>
        </authorList>
    </citation>
    <scope>NUCLEOTIDE SEQUENCE [LARGE SCALE GENOMIC DNA]</scope>
    <source>
        <strain evidence="3">ATCC MYA-4612 / CBS 7966</strain>
    </source>
</reference>
<dbReference type="EMBL" id="AAYY01000014">
    <property type="protein sequence ID" value="EDP42015.1"/>
    <property type="molecule type" value="Genomic_DNA"/>
</dbReference>
<protein>
    <submittedName>
        <fullName evidence="2">Uncharacterized protein</fullName>
    </submittedName>
</protein>
<dbReference type="KEGG" id="mgl:MGL_3696"/>
<gene>
    <name evidence="2" type="ORF">MGL_3696</name>
</gene>
<organism evidence="2 3">
    <name type="scientific">Malassezia globosa (strain ATCC MYA-4612 / CBS 7966)</name>
    <name type="common">Dandruff-associated fungus</name>
    <dbReference type="NCBI Taxonomy" id="425265"/>
    <lineage>
        <taxon>Eukaryota</taxon>
        <taxon>Fungi</taxon>
        <taxon>Dikarya</taxon>
        <taxon>Basidiomycota</taxon>
        <taxon>Ustilaginomycotina</taxon>
        <taxon>Malasseziomycetes</taxon>
        <taxon>Malasseziales</taxon>
        <taxon>Malasseziaceae</taxon>
        <taxon>Malassezia</taxon>
    </lineage>
</organism>
<feature type="compositionally biased region" description="Polar residues" evidence="1">
    <location>
        <begin position="1"/>
        <end position="12"/>
    </location>
</feature>
<dbReference type="GeneID" id="5853535"/>
<dbReference type="VEuPathDB" id="FungiDB:MGL_3696"/>
<sequence>MVSLQDTSSTYSLDDIHTKQTRKSMDEAEDVMVKRALGHVAFSPLPSLQASSLTDLPDLSHCDDKESIVRYVELT</sequence>
<dbReference type="AlphaFoldDB" id="A8QAD7"/>
<evidence type="ECO:0000256" key="1">
    <source>
        <dbReference type="SAM" id="MobiDB-lite"/>
    </source>
</evidence>
<dbReference type="RefSeq" id="XP_001729229.1">
    <property type="nucleotide sequence ID" value="XM_001729177.1"/>
</dbReference>